<proteinExistence type="predicted"/>
<keyword evidence="3" id="KW-1185">Reference proteome</keyword>
<gene>
    <name evidence="2" type="ORF">HNR26_000529</name>
</gene>
<sequence>MRRRRLGFARGQTSVSPRAEQGSSPSGRQVALNGRSARSLTLRGLRQQASKGKATEITSALVLRGEYSLAPQDEGWRMAGAANTLPLMGRVGPKVRGGVTAMLAGDDGEVVFRFKEAAGGGSRTGPRGSPPPAALRRPPPSRGRWSAAQPVGDTQPTIAKPSVSVRPGTGRGARPIHWT</sequence>
<feature type="region of interest" description="Disordered" evidence="1">
    <location>
        <begin position="117"/>
        <end position="179"/>
    </location>
</feature>
<protein>
    <submittedName>
        <fullName evidence="2">Uncharacterized protein</fullName>
    </submittedName>
</protein>
<feature type="compositionally biased region" description="Pro residues" evidence="1">
    <location>
        <begin position="128"/>
        <end position="141"/>
    </location>
</feature>
<evidence type="ECO:0000313" key="2">
    <source>
        <dbReference type="EMBL" id="MBB5274491.1"/>
    </source>
</evidence>
<dbReference type="EMBL" id="JACHGA010000001">
    <property type="protein sequence ID" value="MBB5274491.1"/>
    <property type="molecule type" value="Genomic_DNA"/>
</dbReference>
<evidence type="ECO:0000313" key="3">
    <source>
        <dbReference type="Proteomes" id="UP000550895"/>
    </source>
</evidence>
<evidence type="ECO:0000256" key="1">
    <source>
        <dbReference type="SAM" id="MobiDB-lite"/>
    </source>
</evidence>
<dbReference type="RefSeq" id="WP_377344357.1">
    <property type="nucleotide sequence ID" value="NZ_JBHRVS010000001.1"/>
</dbReference>
<reference evidence="2 3" key="1">
    <citation type="submission" date="2020-08" db="EMBL/GenBank/DDBJ databases">
        <title>Genomic Encyclopedia of Type Strains, Phase IV (KMG-IV): sequencing the most valuable type-strain genomes for metagenomic binning, comparative biology and taxonomic classification.</title>
        <authorList>
            <person name="Goeker M."/>
        </authorList>
    </citation>
    <scope>NUCLEOTIDE SEQUENCE [LARGE SCALE GENOMIC DNA]</scope>
    <source>
        <strain evidence="2 3">DSM 26376</strain>
    </source>
</reference>
<dbReference type="AlphaFoldDB" id="A0A7W8HN92"/>
<feature type="compositionally biased region" description="Polar residues" evidence="1">
    <location>
        <begin position="11"/>
        <end position="27"/>
    </location>
</feature>
<organism evidence="2 3">
    <name type="scientific">Rhizobium rosettiformans</name>
    <dbReference type="NCBI Taxonomy" id="1368430"/>
    <lineage>
        <taxon>Bacteria</taxon>
        <taxon>Pseudomonadati</taxon>
        <taxon>Pseudomonadota</taxon>
        <taxon>Alphaproteobacteria</taxon>
        <taxon>Hyphomicrobiales</taxon>
        <taxon>Rhizobiaceae</taxon>
        <taxon>Rhizobium/Agrobacterium group</taxon>
        <taxon>Rhizobium</taxon>
    </lineage>
</organism>
<dbReference type="Proteomes" id="UP000550895">
    <property type="component" value="Unassembled WGS sequence"/>
</dbReference>
<feature type="region of interest" description="Disordered" evidence="1">
    <location>
        <begin position="1"/>
        <end position="37"/>
    </location>
</feature>
<name>A0A7W8HN92_9HYPH</name>
<comment type="caution">
    <text evidence="2">The sequence shown here is derived from an EMBL/GenBank/DDBJ whole genome shotgun (WGS) entry which is preliminary data.</text>
</comment>
<accession>A0A7W8HN92</accession>